<reference evidence="1" key="2">
    <citation type="submission" date="2025-03" db="EMBL/GenBank/DDBJ databases">
        <authorList>
            <consortium name="ELIXIR-Norway"/>
            <consortium name="Elixir Norway"/>
        </authorList>
    </citation>
    <scope>NUCLEOTIDE SEQUENCE</scope>
</reference>
<feature type="non-terminal residue" evidence="1">
    <location>
        <position position="93"/>
    </location>
</feature>
<sequence length="93" mass="9581">SARLGLGASVCTGRVAELRLVPAAGRPGDAPSPGTGSGCERQLGQRPIGAEPGWQLGRGTGLRCSLCLPCTSPRGATRLRTPWIWDSGRKAGE</sequence>
<organism evidence="1 2">
    <name type="scientific">Rangifer tarandus platyrhynchus</name>
    <name type="common">Svalbard reindeer</name>
    <dbReference type="NCBI Taxonomy" id="3082113"/>
    <lineage>
        <taxon>Eukaryota</taxon>
        <taxon>Metazoa</taxon>
        <taxon>Chordata</taxon>
        <taxon>Craniata</taxon>
        <taxon>Vertebrata</taxon>
        <taxon>Euteleostomi</taxon>
        <taxon>Mammalia</taxon>
        <taxon>Eutheria</taxon>
        <taxon>Laurasiatheria</taxon>
        <taxon>Artiodactyla</taxon>
        <taxon>Ruminantia</taxon>
        <taxon>Pecora</taxon>
        <taxon>Cervidae</taxon>
        <taxon>Odocoileinae</taxon>
        <taxon>Rangifer</taxon>
    </lineage>
</organism>
<proteinExistence type="predicted"/>
<gene>
    <name evidence="1" type="ORF">MRATA1EN22A_LOCUS6418</name>
</gene>
<accession>A0AC59YHV4</accession>
<evidence type="ECO:0000313" key="1">
    <source>
        <dbReference type="EMBL" id="CAM9714966.1"/>
    </source>
</evidence>
<evidence type="ECO:0000313" key="2">
    <source>
        <dbReference type="Proteomes" id="UP001162501"/>
    </source>
</evidence>
<name>A0AC59YHV4_RANTA</name>
<protein>
    <submittedName>
        <fullName evidence="1">Uncharacterized protein</fullName>
    </submittedName>
</protein>
<feature type="non-terminal residue" evidence="1">
    <location>
        <position position="1"/>
    </location>
</feature>
<reference evidence="1" key="1">
    <citation type="submission" date="2023-05" db="EMBL/GenBank/DDBJ databases">
        <authorList>
            <consortium name="ELIXIR-Norway"/>
        </authorList>
    </citation>
    <scope>NUCLEOTIDE SEQUENCE</scope>
</reference>
<dbReference type="Proteomes" id="UP001162501">
    <property type="component" value="Chromosome 16"/>
</dbReference>
<dbReference type="EMBL" id="OX596100">
    <property type="protein sequence ID" value="CAM9714966.1"/>
    <property type="molecule type" value="Genomic_DNA"/>
</dbReference>